<dbReference type="Proteomes" id="UP000014500">
    <property type="component" value="Unassembled WGS sequence"/>
</dbReference>
<protein>
    <submittedName>
        <fullName evidence="1">Uncharacterized protein</fullName>
    </submittedName>
</protein>
<organism evidence="1 2">
    <name type="scientific">Strigamia maritima</name>
    <name type="common">European centipede</name>
    <name type="synonym">Geophilus maritimus</name>
    <dbReference type="NCBI Taxonomy" id="126957"/>
    <lineage>
        <taxon>Eukaryota</taxon>
        <taxon>Metazoa</taxon>
        <taxon>Ecdysozoa</taxon>
        <taxon>Arthropoda</taxon>
        <taxon>Myriapoda</taxon>
        <taxon>Chilopoda</taxon>
        <taxon>Pleurostigmophora</taxon>
        <taxon>Geophilomorpha</taxon>
        <taxon>Linotaeniidae</taxon>
        <taxon>Strigamia</taxon>
    </lineage>
</organism>
<keyword evidence="2" id="KW-1185">Reference proteome</keyword>
<dbReference type="EMBL" id="JH431796">
    <property type="status" value="NOT_ANNOTATED_CDS"/>
    <property type="molecule type" value="Genomic_DNA"/>
</dbReference>
<proteinExistence type="predicted"/>
<evidence type="ECO:0000313" key="1">
    <source>
        <dbReference type="EnsemblMetazoa" id="SMAR007636-PA"/>
    </source>
</evidence>
<dbReference type="HOGENOM" id="CLU_2111923_0_0_1"/>
<dbReference type="AlphaFoldDB" id="T1J260"/>
<accession>T1J260</accession>
<name>T1J260_STRMM</name>
<dbReference type="EnsemblMetazoa" id="SMAR007636-RA">
    <property type="protein sequence ID" value="SMAR007636-PA"/>
    <property type="gene ID" value="SMAR007636"/>
</dbReference>
<reference evidence="2" key="1">
    <citation type="submission" date="2011-05" db="EMBL/GenBank/DDBJ databases">
        <authorList>
            <person name="Richards S.R."/>
            <person name="Qu J."/>
            <person name="Jiang H."/>
            <person name="Jhangiani S.N."/>
            <person name="Agravi P."/>
            <person name="Goodspeed R."/>
            <person name="Gross S."/>
            <person name="Mandapat C."/>
            <person name="Jackson L."/>
            <person name="Mathew T."/>
            <person name="Pu L."/>
            <person name="Thornton R."/>
            <person name="Saada N."/>
            <person name="Wilczek-Boney K.B."/>
            <person name="Lee S."/>
            <person name="Kovar C."/>
            <person name="Wu Y."/>
            <person name="Scherer S.E."/>
            <person name="Worley K.C."/>
            <person name="Muzny D.M."/>
            <person name="Gibbs R."/>
        </authorList>
    </citation>
    <scope>NUCLEOTIDE SEQUENCE</scope>
    <source>
        <strain evidence="2">Brora</strain>
    </source>
</reference>
<sequence length="115" mass="13042">MESRLQILIDAIRITTWQFRKLQASLRFILFFSCNVTGTSLSLDLCANFPTDLHSAESEVCRFFKLPTDSHLLKFVPHFSILTPLAGTWTLGTSIRAIINYKQLTVAEPKFGTSF</sequence>
<reference evidence="1" key="2">
    <citation type="submission" date="2015-02" db="UniProtKB">
        <authorList>
            <consortium name="EnsemblMetazoa"/>
        </authorList>
    </citation>
    <scope>IDENTIFICATION</scope>
</reference>
<evidence type="ECO:0000313" key="2">
    <source>
        <dbReference type="Proteomes" id="UP000014500"/>
    </source>
</evidence>